<feature type="transmembrane region" description="Helical" evidence="1">
    <location>
        <begin position="61"/>
        <end position="79"/>
    </location>
</feature>
<comment type="caution">
    <text evidence="2">The sequence shown here is derived from an EMBL/GenBank/DDBJ whole genome shotgun (WGS) entry which is preliminary data.</text>
</comment>
<dbReference type="Proteomes" id="UP000260841">
    <property type="component" value="Unassembled WGS sequence"/>
</dbReference>
<dbReference type="Proteomes" id="UP000285652">
    <property type="component" value="Unassembled WGS sequence"/>
</dbReference>
<dbReference type="EMBL" id="QSEW01000005">
    <property type="protein sequence ID" value="RHA00415.1"/>
    <property type="molecule type" value="Genomic_DNA"/>
</dbReference>
<feature type="transmembrane region" description="Helical" evidence="1">
    <location>
        <begin position="91"/>
        <end position="109"/>
    </location>
</feature>
<feature type="transmembrane region" description="Helical" evidence="1">
    <location>
        <begin position="38"/>
        <end position="55"/>
    </location>
</feature>
<evidence type="ECO:0000313" key="8">
    <source>
        <dbReference type="EMBL" id="RHC11019.1"/>
    </source>
</evidence>
<dbReference type="EMBL" id="QSVB01000002">
    <property type="protein sequence ID" value="RGN93099.1"/>
    <property type="molecule type" value="Genomic_DNA"/>
</dbReference>
<evidence type="ECO:0000313" key="13">
    <source>
        <dbReference type="Proteomes" id="UP000266376"/>
    </source>
</evidence>
<evidence type="ECO:0000313" key="10">
    <source>
        <dbReference type="EMBL" id="RHN19134.1"/>
    </source>
</evidence>
<evidence type="ECO:0000313" key="19">
    <source>
        <dbReference type="Proteomes" id="UP000285666"/>
    </source>
</evidence>
<dbReference type="EMBL" id="QRQQ01000001">
    <property type="protein sequence ID" value="RHN19134.1"/>
    <property type="molecule type" value="Genomic_DNA"/>
</dbReference>
<dbReference type="Proteomes" id="UP000284742">
    <property type="component" value="Unassembled WGS sequence"/>
</dbReference>
<evidence type="ECO:0000313" key="18">
    <source>
        <dbReference type="Proteomes" id="UP000285652"/>
    </source>
</evidence>
<protein>
    <recommendedName>
        <fullName evidence="20">Sporulation factor SpoIIGA</fullName>
    </recommendedName>
</protein>
<accession>A0A3E4F793</accession>
<dbReference type="GO" id="GO:0030436">
    <property type="term" value="P:asexual sporulation"/>
    <property type="evidence" value="ECO:0007669"/>
    <property type="project" value="InterPro"/>
</dbReference>
<dbReference type="EMBL" id="QSOI01000005">
    <property type="protein sequence ID" value="RGI84945.1"/>
    <property type="molecule type" value="Genomic_DNA"/>
</dbReference>
<evidence type="ECO:0000313" key="4">
    <source>
        <dbReference type="EMBL" id="RGT09590.1"/>
    </source>
</evidence>
<dbReference type="InterPro" id="IPR005081">
    <property type="entry name" value="SpoIIGA"/>
</dbReference>
<dbReference type="Proteomes" id="UP000260664">
    <property type="component" value="Unassembled WGS sequence"/>
</dbReference>
<dbReference type="Proteomes" id="UP000285666">
    <property type="component" value="Unassembled WGS sequence"/>
</dbReference>
<evidence type="ECO:0000313" key="6">
    <source>
        <dbReference type="EMBL" id="RHA00415.1"/>
    </source>
</evidence>
<evidence type="ECO:0000313" key="7">
    <source>
        <dbReference type="EMBL" id="RHA71147.1"/>
    </source>
</evidence>
<dbReference type="EMBL" id="QRWH01000005">
    <property type="protein sequence ID" value="RGT09590.1"/>
    <property type="molecule type" value="Genomic_DNA"/>
</dbReference>
<organism evidence="2 11">
    <name type="scientific">Dorea formicigenerans</name>
    <dbReference type="NCBI Taxonomy" id="39486"/>
    <lineage>
        <taxon>Bacteria</taxon>
        <taxon>Bacillati</taxon>
        <taxon>Bacillota</taxon>
        <taxon>Clostridia</taxon>
        <taxon>Lachnospirales</taxon>
        <taxon>Lachnospiraceae</taxon>
        <taxon>Dorea</taxon>
    </lineage>
</organism>
<dbReference type="GO" id="GO:0006508">
    <property type="term" value="P:proteolysis"/>
    <property type="evidence" value="ECO:0007669"/>
    <property type="project" value="InterPro"/>
</dbReference>
<evidence type="ECO:0000313" key="11">
    <source>
        <dbReference type="Proteomes" id="UP000260664"/>
    </source>
</evidence>
<feature type="transmembrane region" description="Helical" evidence="1">
    <location>
        <begin position="115"/>
        <end position="139"/>
    </location>
</feature>
<evidence type="ECO:0000313" key="12">
    <source>
        <dbReference type="Proteomes" id="UP000260841"/>
    </source>
</evidence>
<feature type="transmembrane region" description="Helical" evidence="1">
    <location>
        <begin position="6"/>
        <end position="26"/>
    </location>
</feature>
<sequence>MHYELYIDLFFLINFLMDYFLLLMVGKMLKCRIRRLRIIAGAMVGAFLTCIFVVFLRGKIWRLVLFHGVMNMCLLKTGLGIKEKRTLIKAWILLYVSAFLLGGILNVFQPYVRGGAVFLILAFAGYHLCLGIWDLLAYFHKNMAGSCRARLYQNGRECEIYAIIDTGNRLRDSLTGRPVHVITGEIAEKLGCTDFSSKRVITYQSIGKENGTMPILMLDCLCCRCEKEEKWVEKPLVAVSERQKLSNVYDMILNPDDL</sequence>
<keyword evidence="1" id="KW-1133">Transmembrane helix</keyword>
<evidence type="ECO:0000313" key="17">
    <source>
        <dbReference type="Proteomes" id="UP000285642"/>
    </source>
</evidence>
<dbReference type="EMBL" id="QSAJ01000009">
    <property type="protein sequence ID" value="RGW54391.1"/>
    <property type="molecule type" value="Genomic_DNA"/>
</dbReference>
<evidence type="ECO:0000313" key="14">
    <source>
        <dbReference type="Proteomes" id="UP000283630"/>
    </source>
</evidence>
<dbReference type="EMBL" id="QSFS01000005">
    <property type="protein sequence ID" value="RHA71147.1"/>
    <property type="molecule type" value="Genomic_DNA"/>
</dbReference>
<dbReference type="Proteomes" id="UP000283630">
    <property type="component" value="Unassembled WGS sequence"/>
</dbReference>
<evidence type="ECO:0000313" key="2">
    <source>
        <dbReference type="EMBL" id="RGI84945.1"/>
    </source>
</evidence>
<dbReference type="Proteomes" id="UP000284962">
    <property type="component" value="Unassembled WGS sequence"/>
</dbReference>
<evidence type="ECO:0000313" key="9">
    <source>
        <dbReference type="EMBL" id="RHF79521.1"/>
    </source>
</evidence>
<evidence type="ECO:0000256" key="1">
    <source>
        <dbReference type="SAM" id="Phobius"/>
    </source>
</evidence>
<dbReference type="AlphaFoldDB" id="A0A3E4F793"/>
<name>A0A3E4F793_9FIRM</name>
<dbReference type="EMBL" id="QSHK01000001">
    <property type="protein sequence ID" value="RHC11019.1"/>
    <property type="molecule type" value="Genomic_DNA"/>
</dbReference>
<dbReference type="Pfam" id="PF03419">
    <property type="entry name" value="Peptidase_U4"/>
    <property type="match status" value="1"/>
</dbReference>
<dbReference type="Proteomes" id="UP000266376">
    <property type="component" value="Unassembled WGS sequence"/>
</dbReference>
<evidence type="ECO:0000313" key="5">
    <source>
        <dbReference type="EMBL" id="RGW54391.1"/>
    </source>
</evidence>
<keyword evidence="1" id="KW-0472">Membrane</keyword>
<evidence type="ECO:0008006" key="20">
    <source>
        <dbReference type="Google" id="ProtNLM"/>
    </source>
</evidence>
<gene>
    <name evidence="9" type="ORF">DW658_05610</name>
    <name evidence="8" type="ORF">DW860_02995</name>
    <name evidence="7" type="ORF">DW924_06545</name>
    <name evidence="6" type="ORF">DW957_06655</name>
    <name evidence="5" type="ORF">DWV67_05515</name>
    <name evidence="4" type="ORF">DWX53_07890</name>
    <name evidence="10" type="ORF">DWZ24_00805</name>
    <name evidence="3" type="ORF">DXB36_01825</name>
    <name evidence="2" type="ORF">DXD84_05660</name>
</gene>
<dbReference type="RefSeq" id="WP_117494755.1">
    <property type="nucleotide sequence ID" value="NZ_AP031430.1"/>
</dbReference>
<evidence type="ECO:0000313" key="16">
    <source>
        <dbReference type="Proteomes" id="UP000284962"/>
    </source>
</evidence>
<keyword evidence="1" id="KW-0812">Transmembrane</keyword>
<evidence type="ECO:0000313" key="3">
    <source>
        <dbReference type="EMBL" id="RGN93099.1"/>
    </source>
</evidence>
<reference evidence="11 12" key="1">
    <citation type="submission" date="2018-08" db="EMBL/GenBank/DDBJ databases">
        <title>A genome reference for cultivated species of the human gut microbiota.</title>
        <authorList>
            <person name="Zou Y."/>
            <person name="Xue W."/>
            <person name="Luo G."/>
        </authorList>
    </citation>
    <scope>NUCLEOTIDE SEQUENCE [LARGE SCALE GENOMIC DNA]</scope>
    <source>
        <strain evidence="5 13">AF12-11</strain>
        <strain evidence="4 14">AF19-4AC</strain>
        <strain evidence="10 18">AF31-13BH</strain>
        <strain evidence="9 19">AM23-7AC</strain>
        <strain evidence="8 15">AM37-5</strain>
        <strain evidence="7 17">AM42-8</strain>
        <strain evidence="6 16">AM46-16</strain>
        <strain evidence="3 12">OM03-2</strain>
        <strain evidence="2 11">TM09-19AC</strain>
    </source>
</reference>
<dbReference type="GO" id="GO:0004190">
    <property type="term" value="F:aspartic-type endopeptidase activity"/>
    <property type="evidence" value="ECO:0007669"/>
    <property type="project" value="InterPro"/>
</dbReference>
<proteinExistence type="predicted"/>
<evidence type="ECO:0000313" key="15">
    <source>
        <dbReference type="Proteomes" id="UP000284742"/>
    </source>
</evidence>
<dbReference type="Proteomes" id="UP000285642">
    <property type="component" value="Unassembled WGS sequence"/>
</dbReference>
<dbReference type="EMBL" id="QRHN01000005">
    <property type="protein sequence ID" value="RHF79521.1"/>
    <property type="molecule type" value="Genomic_DNA"/>
</dbReference>